<comment type="caution">
    <text evidence="2">The sequence shown here is derived from an EMBL/GenBank/DDBJ whole genome shotgun (WGS) entry which is preliminary data.</text>
</comment>
<reference evidence="2 3" key="1">
    <citation type="journal article" date="2018" name="PLoS Genet.">
        <title>Population sequencing reveals clonal diversity and ancestral inbreeding in the grapevine cultivar Chardonnay.</title>
        <authorList>
            <person name="Roach M.J."/>
            <person name="Johnson D.L."/>
            <person name="Bohlmann J."/>
            <person name="van Vuuren H.J."/>
            <person name="Jones S.J."/>
            <person name="Pretorius I.S."/>
            <person name="Schmidt S.A."/>
            <person name="Borneman A.R."/>
        </authorList>
    </citation>
    <scope>NUCLEOTIDE SEQUENCE [LARGE SCALE GENOMIC DNA]</scope>
    <source>
        <strain evidence="3">cv. Chardonnay</strain>
        <tissue evidence="2">Leaf</tissue>
    </source>
</reference>
<keyword evidence="1" id="KW-0812">Transmembrane</keyword>
<organism evidence="2 3">
    <name type="scientific">Vitis vinifera</name>
    <name type="common">Grape</name>
    <dbReference type="NCBI Taxonomy" id="29760"/>
    <lineage>
        <taxon>Eukaryota</taxon>
        <taxon>Viridiplantae</taxon>
        <taxon>Streptophyta</taxon>
        <taxon>Embryophyta</taxon>
        <taxon>Tracheophyta</taxon>
        <taxon>Spermatophyta</taxon>
        <taxon>Magnoliopsida</taxon>
        <taxon>eudicotyledons</taxon>
        <taxon>Gunneridae</taxon>
        <taxon>Pentapetalae</taxon>
        <taxon>rosids</taxon>
        <taxon>Vitales</taxon>
        <taxon>Vitaceae</taxon>
        <taxon>Viteae</taxon>
        <taxon>Vitis</taxon>
    </lineage>
</organism>
<name>A0A438GR89_VITVI</name>
<keyword evidence="1" id="KW-0472">Membrane</keyword>
<proteinExistence type="predicted"/>
<gene>
    <name evidence="2" type="ORF">CK203_047878</name>
</gene>
<sequence length="146" mass="16737">MDTPYVLLLISQWTTYSFATLLPLNFGMVALFNSDPMGRSQRIFLTSLLYSLKALAEEDERQSFRMSAPSIDIIGGVHFTWWSGILHVQLRRHTVIKTYKSIINLIIQVKEASFIHIARPARKPQKILLCGWRRDIDDMIVVSSLG</sequence>
<evidence type="ECO:0000313" key="3">
    <source>
        <dbReference type="Proteomes" id="UP000288805"/>
    </source>
</evidence>
<evidence type="ECO:0000256" key="1">
    <source>
        <dbReference type="SAM" id="Phobius"/>
    </source>
</evidence>
<keyword evidence="1" id="KW-1133">Transmembrane helix</keyword>
<dbReference type="Proteomes" id="UP000288805">
    <property type="component" value="Unassembled WGS sequence"/>
</dbReference>
<dbReference type="EMBL" id="QGNW01000365">
    <property type="protein sequence ID" value="RVW74724.1"/>
    <property type="molecule type" value="Genomic_DNA"/>
</dbReference>
<protein>
    <submittedName>
        <fullName evidence="2">Uncharacterized protein</fullName>
    </submittedName>
</protein>
<dbReference type="AlphaFoldDB" id="A0A438GR89"/>
<accession>A0A438GR89</accession>
<evidence type="ECO:0000313" key="2">
    <source>
        <dbReference type="EMBL" id="RVW74724.1"/>
    </source>
</evidence>
<feature type="transmembrane region" description="Helical" evidence="1">
    <location>
        <begin position="6"/>
        <end position="32"/>
    </location>
</feature>